<protein>
    <submittedName>
        <fullName evidence="1">Uncharacterized protein</fullName>
    </submittedName>
</protein>
<organism evidence="1 2">
    <name type="scientific">Escherichia phage vB_EcoM_WFC</name>
    <dbReference type="NCBI Taxonomy" id="2508193"/>
    <lineage>
        <taxon>Viruses</taxon>
        <taxon>Duplodnaviria</taxon>
        <taxon>Heunggongvirae</taxon>
        <taxon>Uroviricota</taxon>
        <taxon>Caudoviricetes</taxon>
        <taxon>Lindbergviridae</taxon>
        <taxon>Wifcevirus</taxon>
        <taxon>Wifcevirus WFC</taxon>
    </lineage>
</organism>
<evidence type="ECO:0000313" key="2">
    <source>
        <dbReference type="Proteomes" id="UP000307322"/>
    </source>
</evidence>
<gene>
    <name evidence="1" type="ORF">WFC_00091</name>
</gene>
<evidence type="ECO:0000313" key="1">
    <source>
        <dbReference type="EMBL" id="QBQ77483.1"/>
    </source>
</evidence>
<proteinExistence type="predicted"/>
<name>A0A482MW04_9CAUD</name>
<keyword evidence="2" id="KW-1185">Reference proteome</keyword>
<reference evidence="1 2" key="1">
    <citation type="submission" date="2019-01" db="EMBL/GenBank/DDBJ databases">
        <title>Still something new to discover - new insights into E. coli phage diversity and taxonomy.</title>
        <authorList>
            <person name="Korf I.H.E."/>
            <person name="Adriaennsens E."/>
            <person name="Dreiseikelmann B."/>
            <person name="Kropinski A."/>
            <person name="Nimtz M."/>
            <person name="Meier-Kolthoff J.P."/>
            <person name="Rohde M."/>
            <person name="van Raaij M."/>
            <person name="Wittmann J."/>
        </authorList>
    </citation>
    <scope>NUCLEOTIDE SEQUENCE [LARGE SCALE GENOMIC DNA]</scope>
</reference>
<accession>A0A482MW04</accession>
<dbReference type="EMBL" id="MK373777">
    <property type="protein sequence ID" value="QBQ77483.1"/>
    <property type="molecule type" value="Genomic_DNA"/>
</dbReference>
<dbReference type="Proteomes" id="UP000307322">
    <property type="component" value="Segment"/>
</dbReference>
<sequence length="64" mass="7398">MSVKLDIQKTLDKAAAIKNFMDCYASCTLYGSVPNGDVRPESMLEWLVEHRYIIDIVDEYIKQK</sequence>